<reference evidence="2" key="1">
    <citation type="journal article" date="2011" name="Plant Physiol.">
        <title>Comprehensive sequence analysis of 24,783 barley full-length cDNAs derived from 12 clone libraries.</title>
        <authorList>
            <person name="Matsumoto T."/>
            <person name="Tanaka T."/>
            <person name="Sakai H."/>
            <person name="Amano N."/>
            <person name="Kanamori H."/>
            <person name="Kurita K."/>
            <person name="Kikuta A."/>
            <person name="Kamiya K."/>
            <person name="Yamamoto M."/>
            <person name="Ikawa H."/>
            <person name="Fujii N."/>
            <person name="Hori K."/>
            <person name="Itoh T."/>
            <person name="Sato K."/>
        </authorList>
    </citation>
    <scope>NUCLEOTIDE SEQUENCE</scope>
    <source>
        <tissue evidence="2">Shoot and root</tissue>
    </source>
</reference>
<name>F2DKB7_HORVV</name>
<keyword evidence="1" id="KW-0732">Signal</keyword>
<feature type="chain" id="PRO_5012881122" evidence="1">
    <location>
        <begin position="16"/>
        <end position="398"/>
    </location>
</feature>
<dbReference type="EMBL" id="AK364335">
    <property type="protein sequence ID" value="BAJ95538.1"/>
    <property type="molecule type" value="mRNA"/>
</dbReference>
<organism evidence="2">
    <name type="scientific">Hordeum vulgare subsp. vulgare</name>
    <name type="common">Domesticated barley</name>
    <dbReference type="NCBI Taxonomy" id="112509"/>
    <lineage>
        <taxon>Eukaryota</taxon>
        <taxon>Viridiplantae</taxon>
        <taxon>Streptophyta</taxon>
        <taxon>Embryophyta</taxon>
        <taxon>Tracheophyta</taxon>
        <taxon>Spermatophyta</taxon>
        <taxon>Magnoliopsida</taxon>
        <taxon>Liliopsida</taxon>
        <taxon>Poales</taxon>
        <taxon>Poaceae</taxon>
        <taxon>BOP clade</taxon>
        <taxon>Pooideae</taxon>
        <taxon>Triticodae</taxon>
        <taxon>Triticeae</taxon>
        <taxon>Hordeinae</taxon>
        <taxon>Hordeum</taxon>
    </lineage>
</organism>
<sequence>MKSVLVLLFIGSALCLSDSWTFESGFDSSSWGYSDPYAKLVNGKLELTPTGTGTVNVYAQKNNAFFAVAGEDSLATPPEAGWKSIAANFQYTRDVANKASQFSVVIAGITIKIYTYTSGDGARMTIGTGAATTVSAAPVPVATPIQLEVTYDLVNSLLSGRVIIGTNISPFSQTIALSAESNADLYVGNKGSASAAKIIVSKGTITIEKAEIIDGGAHGDPHFTGFKKQKFDFQGHVNGIYNIYNDHYVNINSFFGAGSMRSSKETVMTKFGLIINEHFISIDVKNFTKDSASIQIDQVNTAITSSVKLSDCVEIGFNHGVLSIKTSHHTITIKSFIGPISNFDLQVHNNFADNTKIGGILGQTATKKAVDLKEEDFVVNSLFSLEKSLYYELKAIEC</sequence>
<dbReference type="AlphaFoldDB" id="F2DKB7"/>
<proteinExistence type="evidence at transcript level"/>
<protein>
    <submittedName>
        <fullName evidence="2">Predicted protein</fullName>
    </submittedName>
</protein>
<evidence type="ECO:0000313" key="2">
    <source>
        <dbReference type="EMBL" id="BAJ95538.1"/>
    </source>
</evidence>
<feature type="signal peptide" evidence="1">
    <location>
        <begin position="1"/>
        <end position="15"/>
    </location>
</feature>
<evidence type="ECO:0000256" key="1">
    <source>
        <dbReference type="SAM" id="SignalP"/>
    </source>
</evidence>
<accession>F2DKB7</accession>